<dbReference type="PANTHER" id="PTHR30346:SF28">
    <property type="entry name" value="HTH-TYPE TRANSCRIPTIONAL REGULATOR CYNR"/>
    <property type="match status" value="1"/>
</dbReference>
<evidence type="ECO:0000259" key="5">
    <source>
        <dbReference type="PROSITE" id="PS50931"/>
    </source>
</evidence>
<dbReference type="AlphaFoldDB" id="A0A3Q9FWM4"/>
<evidence type="ECO:0000313" key="6">
    <source>
        <dbReference type="EMBL" id="AZQ70373.1"/>
    </source>
</evidence>
<name>A0A3Q9FWM4_STRLT</name>
<evidence type="ECO:0000313" key="7">
    <source>
        <dbReference type="Proteomes" id="UP000267900"/>
    </source>
</evidence>
<dbReference type="PROSITE" id="PS50931">
    <property type="entry name" value="HTH_LYSR"/>
    <property type="match status" value="1"/>
</dbReference>
<dbReference type="Pfam" id="PF03466">
    <property type="entry name" value="LysR_substrate"/>
    <property type="match status" value="1"/>
</dbReference>
<dbReference type="PRINTS" id="PR00039">
    <property type="entry name" value="HTHLYSR"/>
</dbReference>
<accession>A0A3Q9FWM4</accession>
<keyword evidence="3" id="KW-0238">DNA-binding</keyword>
<evidence type="ECO:0000256" key="4">
    <source>
        <dbReference type="ARBA" id="ARBA00023163"/>
    </source>
</evidence>
<evidence type="ECO:0000256" key="2">
    <source>
        <dbReference type="ARBA" id="ARBA00023015"/>
    </source>
</evidence>
<dbReference type="SUPFAM" id="SSF46785">
    <property type="entry name" value="Winged helix' DNA-binding domain"/>
    <property type="match status" value="1"/>
</dbReference>
<dbReference type="GO" id="GO:0003677">
    <property type="term" value="F:DNA binding"/>
    <property type="evidence" value="ECO:0007669"/>
    <property type="project" value="UniProtKB-KW"/>
</dbReference>
<dbReference type="OrthoDB" id="3181812at2"/>
<feature type="domain" description="HTH lysR-type" evidence="5">
    <location>
        <begin position="1"/>
        <end position="58"/>
    </location>
</feature>
<dbReference type="InterPro" id="IPR036388">
    <property type="entry name" value="WH-like_DNA-bd_sf"/>
</dbReference>
<dbReference type="Gene3D" id="3.40.190.290">
    <property type="match status" value="1"/>
</dbReference>
<dbReference type="GO" id="GO:0032993">
    <property type="term" value="C:protein-DNA complex"/>
    <property type="evidence" value="ECO:0007669"/>
    <property type="project" value="TreeGrafter"/>
</dbReference>
<gene>
    <name evidence="6" type="ORF">EKH77_03325</name>
</gene>
<dbReference type="FunFam" id="1.10.10.10:FF:000001">
    <property type="entry name" value="LysR family transcriptional regulator"/>
    <property type="match status" value="1"/>
</dbReference>
<keyword evidence="4" id="KW-0804">Transcription</keyword>
<dbReference type="RefSeq" id="WP_126912938.1">
    <property type="nucleotide sequence ID" value="NZ_CP034587.1"/>
</dbReference>
<reference evidence="6 7" key="1">
    <citation type="submission" date="2018-12" db="EMBL/GenBank/DDBJ databases">
        <title>The whole draft genome of Streptomyce luteoverticillatus CGMCC 15060.</title>
        <authorList>
            <person name="Feng Z."/>
            <person name="Chen G."/>
            <person name="Zhang J."/>
            <person name="Zhu H."/>
            <person name="Yu X."/>
            <person name="Zhang W."/>
            <person name="Zhang X."/>
        </authorList>
    </citation>
    <scope>NUCLEOTIDE SEQUENCE [LARGE SCALE GENOMIC DNA]</scope>
    <source>
        <strain evidence="6 7">CGMCC 15060</strain>
    </source>
</reference>
<organism evidence="6 7">
    <name type="scientific">Streptomyces luteoverticillatus</name>
    <name type="common">Streptoverticillium luteoverticillatus</name>
    <dbReference type="NCBI Taxonomy" id="66425"/>
    <lineage>
        <taxon>Bacteria</taxon>
        <taxon>Bacillati</taxon>
        <taxon>Actinomycetota</taxon>
        <taxon>Actinomycetes</taxon>
        <taxon>Kitasatosporales</taxon>
        <taxon>Streptomycetaceae</taxon>
        <taxon>Streptomyces</taxon>
    </lineage>
</organism>
<protein>
    <submittedName>
        <fullName evidence="6">LysR family transcriptional regulator</fullName>
    </submittedName>
</protein>
<sequence>MDLLSLRYFRAVARHQHISRAAEELRVAQPSLSRTIIRLESELGVPLFDRHGRRIRLNEHGAAFLRRVERILTELDDARREMADAAGDGPGRVAVAAETLVQLGGVLAALRAHRPGVGVRLFQAPPESMRRHLSSGEVDFAVASQPLAGPGLCAVELVREEVMLAVPPGHPLAGREHVTVAELADEEFVSTRPGHWQRALLDRLFAREGLTPRVVCEGDEAAATPELIGAGLGLGLMPAVARQTLGGRSPVVWLRLDAADCHRTLTLVWRQDAYLSPAAQDFRRLAMDAAHASGVMSSWRNRSWKV</sequence>
<dbReference type="Pfam" id="PF00126">
    <property type="entry name" value="HTH_1"/>
    <property type="match status" value="1"/>
</dbReference>
<dbReference type="InterPro" id="IPR000847">
    <property type="entry name" value="LysR_HTH_N"/>
</dbReference>
<dbReference type="Proteomes" id="UP000267900">
    <property type="component" value="Chromosome"/>
</dbReference>
<dbReference type="InterPro" id="IPR036390">
    <property type="entry name" value="WH_DNA-bd_sf"/>
</dbReference>
<dbReference type="PANTHER" id="PTHR30346">
    <property type="entry name" value="TRANSCRIPTIONAL DUAL REGULATOR HCAR-RELATED"/>
    <property type="match status" value="1"/>
</dbReference>
<dbReference type="CDD" id="cd05466">
    <property type="entry name" value="PBP2_LTTR_substrate"/>
    <property type="match status" value="1"/>
</dbReference>
<dbReference type="EMBL" id="CP034587">
    <property type="protein sequence ID" value="AZQ70373.1"/>
    <property type="molecule type" value="Genomic_DNA"/>
</dbReference>
<evidence type="ECO:0000256" key="1">
    <source>
        <dbReference type="ARBA" id="ARBA00009437"/>
    </source>
</evidence>
<comment type="similarity">
    <text evidence="1">Belongs to the LysR transcriptional regulatory family.</text>
</comment>
<keyword evidence="2" id="KW-0805">Transcription regulation</keyword>
<proteinExistence type="inferred from homology"/>
<evidence type="ECO:0000256" key="3">
    <source>
        <dbReference type="ARBA" id="ARBA00023125"/>
    </source>
</evidence>
<dbReference type="InterPro" id="IPR005119">
    <property type="entry name" value="LysR_subst-bd"/>
</dbReference>
<dbReference type="Gene3D" id="1.10.10.10">
    <property type="entry name" value="Winged helix-like DNA-binding domain superfamily/Winged helix DNA-binding domain"/>
    <property type="match status" value="1"/>
</dbReference>
<dbReference type="SUPFAM" id="SSF53850">
    <property type="entry name" value="Periplasmic binding protein-like II"/>
    <property type="match status" value="1"/>
</dbReference>
<dbReference type="GO" id="GO:0003700">
    <property type="term" value="F:DNA-binding transcription factor activity"/>
    <property type="evidence" value="ECO:0007669"/>
    <property type="project" value="InterPro"/>
</dbReference>
<keyword evidence="7" id="KW-1185">Reference proteome</keyword>